<protein>
    <recommendedName>
        <fullName evidence="5">Glycosyltransferase 2-like domain-containing protein</fullName>
    </recommendedName>
</protein>
<dbReference type="Proteomes" id="UP000179270">
    <property type="component" value="Unassembled WGS sequence"/>
</dbReference>
<organism evidence="6 7">
    <name type="scientific">Candidatus Roizmanbacteria bacterium RIFCSPLOWO2_01_FULL_35_13</name>
    <dbReference type="NCBI Taxonomy" id="1802055"/>
    <lineage>
        <taxon>Bacteria</taxon>
        <taxon>Candidatus Roizmaniibacteriota</taxon>
    </lineage>
</organism>
<evidence type="ECO:0000313" key="6">
    <source>
        <dbReference type="EMBL" id="OGK39913.1"/>
    </source>
</evidence>
<keyword evidence="3" id="KW-0808">Transferase</keyword>
<evidence type="ECO:0000313" key="7">
    <source>
        <dbReference type="Proteomes" id="UP000179270"/>
    </source>
</evidence>
<accession>A0A1F7I975</accession>
<dbReference type="InterPro" id="IPR001173">
    <property type="entry name" value="Glyco_trans_2-like"/>
</dbReference>
<gene>
    <name evidence="6" type="ORF">A3A74_05515</name>
</gene>
<evidence type="ECO:0000256" key="2">
    <source>
        <dbReference type="ARBA" id="ARBA00022676"/>
    </source>
</evidence>
<evidence type="ECO:0000256" key="1">
    <source>
        <dbReference type="ARBA" id="ARBA00006739"/>
    </source>
</evidence>
<keyword evidence="4" id="KW-0472">Membrane</keyword>
<name>A0A1F7I975_9BACT</name>
<dbReference type="AlphaFoldDB" id="A0A1F7I975"/>
<dbReference type="Gene3D" id="3.90.550.10">
    <property type="entry name" value="Spore Coat Polysaccharide Biosynthesis Protein SpsA, Chain A"/>
    <property type="match status" value="1"/>
</dbReference>
<keyword evidence="4" id="KW-0812">Transmembrane</keyword>
<comment type="caution">
    <text evidence="6">The sequence shown here is derived from an EMBL/GenBank/DDBJ whole genome shotgun (WGS) entry which is preliminary data.</text>
</comment>
<dbReference type="Pfam" id="PF00535">
    <property type="entry name" value="Glycos_transf_2"/>
    <property type="match status" value="1"/>
</dbReference>
<evidence type="ECO:0000256" key="4">
    <source>
        <dbReference type="SAM" id="Phobius"/>
    </source>
</evidence>
<dbReference type="InterPro" id="IPR029044">
    <property type="entry name" value="Nucleotide-diphossugar_trans"/>
</dbReference>
<evidence type="ECO:0000256" key="3">
    <source>
        <dbReference type="ARBA" id="ARBA00022679"/>
    </source>
</evidence>
<dbReference type="GO" id="GO:0016757">
    <property type="term" value="F:glycosyltransferase activity"/>
    <property type="evidence" value="ECO:0007669"/>
    <property type="project" value="UniProtKB-KW"/>
</dbReference>
<evidence type="ECO:0000259" key="5">
    <source>
        <dbReference type="Pfam" id="PF00535"/>
    </source>
</evidence>
<keyword evidence="2" id="KW-0328">Glycosyltransferase</keyword>
<dbReference type="SUPFAM" id="SSF53448">
    <property type="entry name" value="Nucleotide-diphospho-sugar transferases"/>
    <property type="match status" value="1"/>
</dbReference>
<sequence length="344" mass="39451">MNTSKVTVLIPNYNGKKWLEGLLPTLKKVSYKNLEVLIVNNGSTDDSAEFLKEKYPNIKVLEIKKNRGYAGANNLGVKRATGKYILFLNNDTNVTPNFLEPLVEKIENDKTIGAVQPQIRNMVDKNAIDSIGSFFTLTGFLYHYGYFQNATEKKYNKELSIYSVKGACYLMKKKDYLDLGGIDESFVTYVEESDLCHRILLSGKKIIYTPKSVVYHYGGGDMNVMTKSEVVIFRSFRNRFVSYIKNLSFKKLLFILPIHFALCEILIFMSFLRGKFKQAFASQVGVLGWIPSLPSILKKRKYIQSHIRKISDEVLFSSVERNPSLNYYSHFFFNPEGKFNEKGI</sequence>
<dbReference type="STRING" id="1802055.A3A74_05515"/>
<proteinExistence type="inferred from homology"/>
<dbReference type="PANTHER" id="PTHR43179:SF12">
    <property type="entry name" value="GALACTOFURANOSYLTRANSFERASE GLFT2"/>
    <property type="match status" value="1"/>
</dbReference>
<comment type="similarity">
    <text evidence="1">Belongs to the glycosyltransferase 2 family.</text>
</comment>
<feature type="transmembrane region" description="Helical" evidence="4">
    <location>
        <begin position="252"/>
        <end position="272"/>
    </location>
</feature>
<dbReference type="EMBL" id="MGAF01000042">
    <property type="protein sequence ID" value="OGK39913.1"/>
    <property type="molecule type" value="Genomic_DNA"/>
</dbReference>
<feature type="domain" description="Glycosyltransferase 2-like" evidence="5">
    <location>
        <begin position="7"/>
        <end position="128"/>
    </location>
</feature>
<dbReference type="CDD" id="cd04186">
    <property type="entry name" value="GT_2_like_c"/>
    <property type="match status" value="1"/>
</dbReference>
<keyword evidence="4" id="KW-1133">Transmembrane helix</keyword>
<reference evidence="6 7" key="1">
    <citation type="journal article" date="2016" name="Nat. Commun.">
        <title>Thousands of microbial genomes shed light on interconnected biogeochemical processes in an aquifer system.</title>
        <authorList>
            <person name="Anantharaman K."/>
            <person name="Brown C.T."/>
            <person name="Hug L.A."/>
            <person name="Sharon I."/>
            <person name="Castelle C.J."/>
            <person name="Probst A.J."/>
            <person name="Thomas B.C."/>
            <person name="Singh A."/>
            <person name="Wilkins M.J."/>
            <person name="Karaoz U."/>
            <person name="Brodie E.L."/>
            <person name="Williams K.H."/>
            <person name="Hubbard S.S."/>
            <person name="Banfield J.F."/>
        </authorList>
    </citation>
    <scope>NUCLEOTIDE SEQUENCE [LARGE SCALE GENOMIC DNA]</scope>
</reference>
<dbReference type="PANTHER" id="PTHR43179">
    <property type="entry name" value="RHAMNOSYLTRANSFERASE WBBL"/>
    <property type="match status" value="1"/>
</dbReference>